<name>A0ABR9JJ02_9ACTN</name>
<dbReference type="Proteomes" id="UP000627838">
    <property type="component" value="Unassembled WGS sequence"/>
</dbReference>
<evidence type="ECO:0000313" key="1">
    <source>
        <dbReference type="EMBL" id="MBE1530529.1"/>
    </source>
</evidence>
<proteinExistence type="predicted"/>
<accession>A0ABR9JJ02</accession>
<protein>
    <submittedName>
        <fullName evidence="1">Uncharacterized protein</fullName>
    </submittedName>
</protein>
<keyword evidence="2" id="KW-1185">Reference proteome</keyword>
<comment type="caution">
    <text evidence="1">The sequence shown here is derived from an EMBL/GenBank/DDBJ whole genome shotgun (WGS) entry which is preliminary data.</text>
</comment>
<evidence type="ECO:0000313" key="2">
    <source>
        <dbReference type="Proteomes" id="UP000627838"/>
    </source>
</evidence>
<dbReference type="EMBL" id="JADBDZ010000001">
    <property type="protein sequence ID" value="MBE1530529.1"/>
    <property type="molecule type" value="Genomic_DNA"/>
</dbReference>
<organism evidence="1 2">
    <name type="scientific">Actinomadura algeriensis</name>
    <dbReference type="NCBI Taxonomy" id="1679523"/>
    <lineage>
        <taxon>Bacteria</taxon>
        <taxon>Bacillati</taxon>
        <taxon>Actinomycetota</taxon>
        <taxon>Actinomycetes</taxon>
        <taxon>Streptosporangiales</taxon>
        <taxon>Thermomonosporaceae</taxon>
        <taxon>Actinomadura</taxon>
    </lineage>
</organism>
<reference evidence="1 2" key="1">
    <citation type="submission" date="2020-10" db="EMBL/GenBank/DDBJ databases">
        <title>Sequencing the genomes of 1000 actinobacteria strains.</title>
        <authorList>
            <person name="Klenk H.-P."/>
        </authorList>
    </citation>
    <scope>NUCLEOTIDE SEQUENCE [LARGE SCALE GENOMIC DNA]</scope>
    <source>
        <strain evidence="1 2">DSM 46744</strain>
    </source>
</reference>
<sequence length="38" mass="4129">MYRARPRLVIALVVRHGRAPARGGLDESADRPAVQTAT</sequence>
<gene>
    <name evidence="1" type="ORF">H4W34_000362</name>
</gene>